<evidence type="ECO:0000256" key="5">
    <source>
        <dbReference type="ARBA" id="ARBA00022832"/>
    </source>
</evidence>
<feature type="binding site" evidence="14">
    <location>
        <begin position="19"/>
        <end position="20"/>
    </location>
    <ligand>
        <name>NAD(+)</name>
        <dbReference type="ChEBI" id="CHEBI:57540"/>
    </ligand>
</feature>
<evidence type="ECO:0000256" key="2">
    <source>
        <dbReference type="ARBA" id="ARBA00005194"/>
    </source>
</evidence>
<evidence type="ECO:0000313" key="16">
    <source>
        <dbReference type="Proteomes" id="UP000007464"/>
    </source>
</evidence>
<evidence type="ECO:0000256" key="10">
    <source>
        <dbReference type="ARBA" id="ARBA00025542"/>
    </source>
</evidence>
<evidence type="ECO:0000256" key="3">
    <source>
        <dbReference type="ARBA" id="ARBA00009233"/>
    </source>
</evidence>
<dbReference type="EC" id="1.3.1.9" evidence="11"/>
<feature type="active site" description="Proton acceptor" evidence="12">
    <location>
        <position position="147"/>
    </location>
</feature>
<evidence type="ECO:0000256" key="6">
    <source>
        <dbReference type="ARBA" id="ARBA00023002"/>
    </source>
</evidence>
<dbReference type="InterPro" id="IPR036291">
    <property type="entry name" value="NAD(P)-bd_dom_sf"/>
</dbReference>
<comment type="function">
    <text evidence="10">Catalyzes the reduction of a carbon-carbon double bond in an enoyl moiety that is covalently linked to an acyl carrier protein (ACP). Involved in the elongation cycle of fatty acid which are used in the lipid metabolism and in the biotin biosynthesis.</text>
</comment>
<dbReference type="InterPro" id="IPR002347">
    <property type="entry name" value="SDR_fam"/>
</dbReference>
<keyword evidence="8" id="KW-0443">Lipid metabolism</keyword>
<evidence type="ECO:0000256" key="13">
    <source>
        <dbReference type="PIRSR" id="PIRSR000094-2"/>
    </source>
</evidence>
<evidence type="ECO:0000256" key="12">
    <source>
        <dbReference type="PIRSR" id="PIRSR000094-1"/>
    </source>
</evidence>
<dbReference type="UniPathway" id="UPA00078"/>
<evidence type="ECO:0000256" key="11">
    <source>
        <dbReference type="PIRNR" id="PIRNR000094"/>
    </source>
</evidence>
<keyword evidence="7 11" id="KW-0520">NAD</keyword>
<keyword evidence="16" id="KW-1185">Reference proteome</keyword>
<dbReference type="PANTHER" id="PTHR43159:SF2">
    <property type="entry name" value="ENOYL-[ACYL-CARRIER-PROTEIN] REDUCTASE [NADH], CHLOROPLASTIC"/>
    <property type="match status" value="1"/>
</dbReference>
<feature type="binding site" evidence="14">
    <location>
        <position position="93"/>
    </location>
    <ligand>
        <name>NAD(+)</name>
        <dbReference type="ChEBI" id="CHEBI:57540"/>
    </ligand>
</feature>
<proteinExistence type="inferred from homology"/>
<dbReference type="AlphaFoldDB" id="E8Q6C0"/>
<feature type="binding site" evidence="13">
    <location>
        <position position="96"/>
    </location>
    <ligand>
        <name>substrate</name>
    </ligand>
</feature>
<evidence type="ECO:0000256" key="8">
    <source>
        <dbReference type="ARBA" id="ARBA00023098"/>
    </source>
</evidence>
<dbReference type="Gene3D" id="3.40.50.720">
    <property type="entry name" value="NAD(P)-binding Rossmann-like Domain"/>
    <property type="match status" value="1"/>
</dbReference>
<feature type="binding site" evidence="14">
    <location>
        <begin position="65"/>
        <end position="66"/>
    </location>
    <ligand>
        <name>NAD(+)</name>
        <dbReference type="ChEBI" id="CHEBI:57540"/>
    </ligand>
</feature>
<evidence type="ECO:0000256" key="7">
    <source>
        <dbReference type="ARBA" id="ARBA00023027"/>
    </source>
</evidence>
<dbReference type="GO" id="GO:0009102">
    <property type="term" value="P:biotin biosynthetic process"/>
    <property type="evidence" value="ECO:0007669"/>
    <property type="project" value="UniProtKB-UniPathway"/>
</dbReference>
<dbReference type="UniPathway" id="UPA00094"/>
<dbReference type="GO" id="GO:0004318">
    <property type="term" value="F:enoyl-[acyl-carrier-protein] reductase (NADH) activity"/>
    <property type="evidence" value="ECO:0007669"/>
    <property type="project" value="UniProtKB-EC"/>
</dbReference>
<dbReference type="GO" id="GO:0006633">
    <property type="term" value="P:fatty acid biosynthetic process"/>
    <property type="evidence" value="ECO:0007669"/>
    <property type="project" value="UniProtKB-UniPathway"/>
</dbReference>
<dbReference type="HOGENOM" id="CLU_010194_10_1_6"/>
<organism evidence="15 16">
    <name type="scientific">Blochmanniella vafra (strain BVAF)</name>
    <dbReference type="NCBI Taxonomy" id="859654"/>
    <lineage>
        <taxon>Bacteria</taxon>
        <taxon>Pseudomonadati</taxon>
        <taxon>Pseudomonadota</taxon>
        <taxon>Gammaproteobacteria</taxon>
        <taxon>Enterobacterales</taxon>
        <taxon>Enterobacteriaceae</taxon>
        <taxon>ant endosymbionts</taxon>
        <taxon>Candidatus Blochmanniella</taxon>
    </lineage>
</organism>
<dbReference type="SUPFAM" id="SSF51735">
    <property type="entry name" value="NAD(P)-binding Rossmann-fold domains"/>
    <property type="match status" value="1"/>
</dbReference>
<comment type="pathway">
    <text evidence="2">Lipid metabolism; fatty acid biosynthesis.</text>
</comment>
<dbReference type="PANTHER" id="PTHR43159">
    <property type="entry name" value="ENOYL-[ACYL-CARRIER-PROTEIN] REDUCTASE"/>
    <property type="match status" value="1"/>
</dbReference>
<keyword evidence="5" id="KW-0276">Fatty acid metabolism</keyword>
<comment type="pathway">
    <text evidence="1">Cofactor biosynthesis; biotin biosynthesis.</text>
</comment>
<dbReference type="FunFam" id="1.10.8.400:FF:000001">
    <property type="entry name" value="Enoyl-[acyl-carrier-protein] reductase [NADH]"/>
    <property type="match status" value="1"/>
</dbReference>
<gene>
    <name evidence="15" type="primary">fabI</name>
    <name evidence="15" type="ordered locus">BVAF_425</name>
</gene>
<keyword evidence="6 11" id="KW-0560">Oxidoreductase</keyword>
<dbReference type="InterPro" id="IPR014358">
    <property type="entry name" value="Enoyl-ACP_Rdtase_NADH"/>
</dbReference>
<evidence type="ECO:0000256" key="14">
    <source>
        <dbReference type="PIRSR" id="PIRSR000094-3"/>
    </source>
</evidence>
<name>E8Q6C0_BLOVB</name>
<accession>E8Q6C0</accession>
<comment type="catalytic activity">
    <reaction evidence="11">
        <text>a 2,3-saturated acyl-[ACP] + NAD(+) = a (2E)-enoyl-[ACP] + NADH + H(+)</text>
        <dbReference type="Rhea" id="RHEA:10240"/>
        <dbReference type="Rhea" id="RHEA-COMP:9925"/>
        <dbReference type="Rhea" id="RHEA-COMP:9926"/>
        <dbReference type="ChEBI" id="CHEBI:15378"/>
        <dbReference type="ChEBI" id="CHEBI:57540"/>
        <dbReference type="ChEBI" id="CHEBI:57945"/>
        <dbReference type="ChEBI" id="CHEBI:78784"/>
        <dbReference type="ChEBI" id="CHEBI:78785"/>
        <dbReference type="EC" id="1.3.1.9"/>
    </reaction>
</comment>
<protein>
    <recommendedName>
        <fullName evidence="11">Enoyl-[acyl-carrier-protein] reductase [NADH]</fullName>
        <ecNumber evidence="11">1.3.1.9</ecNumber>
    </recommendedName>
</protein>
<dbReference type="OrthoDB" id="9803628at2"/>
<dbReference type="PIRSF" id="PIRSF000094">
    <property type="entry name" value="Enoyl-ACP_rdct"/>
    <property type="match status" value="1"/>
</dbReference>
<dbReference type="RefSeq" id="WP_013516739.1">
    <property type="nucleotide sequence ID" value="NC_014909.2"/>
</dbReference>
<comment type="similarity">
    <text evidence="3 11">Belongs to the short-chain dehydrogenases/reductases (SDR) family. FabI subfamily.</text>
</comment>
<sequence>MALLNNKRILITGVANSKSIACGIAKALHREGAELAFTYHTDKLRSRVYEIAKLYSFNEIILPCDVSSDSSIEKLFVELKKSWSQFDGFVHSIAFAPTEQLRGDYVNSVTRLGFEVSHMISSYSFVGMAKVCRSMLRKNSSLLSLTYLGSNRVVPNYNVMGLAKASLESNVKYMANAMGADSIRVNAISSGPLKTLASSGILNFKKMLSFYAKHSPIRRNVTIEEVGNVAAFLCSNLSSGITGEIIYVDGGFNTISGTEDM</sequence>
<dbReference type="Pfam" id="PF13561">
    <property type="entry name" value="adh_short_C2"/>
    <property type="match status" value="1"/>
</dbReference>
<evidence type="ECO:0000256" key="1">
    <source>
        <dbReference type="ARBA" id="ARBA00004746"/>
    </source>
</evidence>
<keyword evidence="9 11" id="KW-0275">Fatty acid biosynthesis</keyword>
<feature type="binding site" evidence="14">
    <location>
        <position position="164"/>
    </location>
    <ligand>
        <name>NAD(+)</name>
        <dbReference type="ChEBI" id="CHEBI:57540"/>
    </ligand>
</feature>
<dbReference type="EMBL" id="CP002189">
    <property type="protein sequence ID" value="ADV33814.1"/>
    <property type="molecule type" value="Genomic_DNA"/>
</dbReference>
<reference evidence="15 16" key="1">
    <citation type="journal article" date="2010" name="BMC Genomics">
        <title>Unprecedented loss of ammonia assimilation capability in a urease-encoding bacterial mutualist.</title>
        <authorList>
            <person name="Williams L.E."/>
            <person name="Wernegreen J.J."/>
        </authorList>
    </citation>
    <scope>NUCLEOTIDE SEQUENCE [LARGE SCALE GENOMIC DNA]</scope>
    <source>
        <strain evidence="15 16">BVAF</strain>
    </source>
</reference>
<dbReference type="CDD" id="cd05372">
    <property type="entry name" value="ENR_SDR"/>
    <property type="match status" value="1"/>
</dbReference>
<keyword evidence="4 11" id="KW-0444">Lipid biosynthesis</keyword>
<feature type="active site" description="Proton acceptor" evidence="12">
    <location>
        <position position="157"/>
    </location>
</feature>
<feature type="binding site" evidence="14">
    <location>
        <position position="13"/>
    </location>
    <ligand>
        <name>NAD(+)</name>
        <dbReference type="ChEBI" id="CHEBI:57540"/>
    </ligand>
</feature>
<evidence type="ECO:0000313" key="15">
    <source>
        <dbReference type="EMBL" id="ADV33814.1"/>
    </source>
</evidence>
<dbReference type="Proteomes" id="UP000007464">
    <property type="component" value="Chromosome"/>
</dbReference>
<dbReference type="FunFam" id="3.40.50.720:FF:000054">
    <property type="entry name" value="Enoyl-[acyl-carrier-protein] reductase [NADH]"/>
    <property type="match status" value="1"/>
</dbReference>
<dbReference type="KEGG" id="bva:BVAF_425"/>
<dbReference type="Gene3D" id="1.10.8.400">
    <property type="entry name" value="Enoyl acyl carrier protein reductase"/>
    <property type="match status" value="1"/>
</dbReference>
<evidence type="ECO:0000256" key="9">
    <source>
        <dbReference type="ARBA" id="ARBA00023160"/>
    </source>
</evidence>
<dbReference type="STRING" id="859654.BVAF_425"/>
<evidence type="ECO:0000256" key="4">
    <source>
        <dbReference type="ARBA" id="ARBA00022516"/>
    </source>
</evidence>